<organism evidence="1 2">
    <name type="scientific">Roseinatronobacter domitianus</name>
    <dbReference type="NCBI Taxonomy" id="2940293"/>
    <lineage>
        <taxon>Bacteria</taxon>
        <taxon>Pseudomonadati</taxon>
        <taxon>Pseudomonadota</taxon>
        <taxon>Alphaproteobacteria</taxon>
        <taxon>Rhodobacterales</taxon>
        <taxon>Paracoccaceae</taxon>
        <taxon>Roseinatronobacter</taxon>
    </lineage>
</organism>
<protein>
    <submittedName>
        <fullName evidence="1">Uncharacterized protein</fullName>
    </submittedName>
</protein>
<keyword evidence="2" id="KW-1185">Reference proteome</keyword>
<reference evidence="1 2" key="1">
    <citation type="submission" date="2022-05" db="EMBL/GenBank/DDBJ databases">
        <title>Seasonal and diel survey of microbial diversity of the Tyrrhenian coast.</title>
        <authorList>
            <person name="Gattoni G."/>
            <person name="Corral P."/>
        </authorList>
    </citation>
    <scope>NUCLEOTIDE SEQUENCE [LARGE SCALE GENOMIC DNA]</scope>
    <source>
        <strain evidence="1 2">V10</strain>
    </source>
</reference>
<dbReference type="RefSeq" id="WP_249058146.1">
    <property type="nucleotide sequence ID" value="NZ_JALZWP010000007.1"/>
</dbReference>
<dbReference type="Proteomes" id="UP001202550">
    <property type="component" value="Unassembled WGS sequence"/>
</dbReference>
<dbReference type="EMBL" id="JALZWP010000007">
    <property type="protein sequence ID" value="MCL1628814.1"/>
    <property type="molecule type" value="Genomic_DNA"/>
</dbReference>
<gene>
    <name evidence="1" type="ORF">M3N55_08725</name>
</gene>
<name>A0ABT0M1S7_9RHOB</name>
<sequence length="263" mass="28062">MIALILGSGPNVLTCRDWPRDGFDKIVAINNSWAVRPDWDYLVFPDDFPSERHPPQTKPTQVMVRSDEYVPHNNSFGGIVYAGATMAFTVGYWALGALQPRVLAYLGCDMIYPQGQTHFYGTGAADPLRPDPTLQNLRAKSARLELLAAQAGCALVNLSEAASALTFPRAQLDGLADMVPLGGVAAHIAPVLAEEQALNAVCPSGRYWDGPLLDAAALARIDGLWLDAYNAAVARPPAAQPLPQLGSGGLLGHNDAVHPPHPV</sequence>
<comment type="caution">
    <text evidence="1">The sequence shown here is derived from an EMBL/GenBank/DDBJ whole genome shotgun (WGS) entry which is preliminary data.</text>
</comment>
<evidence type="ECO:0000313" key="2">
    <source>
        <dbReference type="Proteomes" id="UP001202550"/>
    </source>
</evidence>
<accession>A0ABT0M1S7</accession>
<proteinExistence type="predicted"/>
<evidence type="ECO:0000313" key="1">
    <source>
        <dbReference type="EMBL" id="MCL1628814.1"/>
    </source>
</evidence>